<dbReference type="GO" id="GO:0003700">
    <property type="term" value="F:DNA-binding transcription factor activity"/>
    <property type="evidence" value="ECO:0007669"/>
    <property type="project" value="InterPro"/>
</dbReference>
<keyword evidence="4" id="KW-0238">DNA-binding</keyword>
<comment type="caution">
    <text evidence="7">The sequence shown here is derived from an EMBL/GenBank/DDBJ whole genome shotgun (WGS) entry which is preliminary data.</text>
</comment>
<dbReference type="InterPro" id="IPR036390">
    <property type="entry name" value="WH_DNA-bd_sf"/>
</dbReference>
<protein>
    <submittedName>
        <fullName evidence="7">PLP-dependent aminotransferase family protein</fullName>
    </submittedName>
</protein>
<comment type="similarity">
    <text evidence="1">In the C-terminal section; belongs to the class-I pyridoxal-phosphate-dependent aminotransferase family.</text>
</comment>
<name>A0A328AG00_9CAUL</name>
<reference evidence="8" key="1">
    <citation type="submission" date="2018-05" db="EMBL/GenBank/DDBJ databases">
        <authorList>
            <person name="Li X."/>
        </authorList>
    </citation>
    <scope>NUCLEOTIDE SEQUENCE [LARGE SCALE GENOMIC DNA]</scope>
    <source>
        <strain evidence="8">LX32</strain>
    </source>
</reference>
<evidence type="ECO:0000313" key="7">
    <source>
        <dbReference type="EMBL" id="RAK53682.1"/>
    </source>
</evidence>
<evidence type="ECO:0000259" key="6">
    <source>
        <dbReference type="PROSITE" id="PS50949"/>
    </source>
</evidence>
<keyword evidence="2" id="KW-0663">Pyridoxal phosphate</keyword>
<dbReference type="PANTHER" id="PTHR46577">
    <property type="entry name" value="HTH-TYPE TRANSCRIPTIONAL REGULATORY PROTEIN GABR"/>
    <property type="match status" value="1"/>
</dbReference>
<evidence type="ECO:0000256" key="5">
    <source>
        <dbReference type="ARBA" id="ARBA00023163"/>
    </source>
</evidence>
<dbReference type="SUPFAM" id="SSF53383">
    <property type="entry name" value="PLP-dependent transferases"/>
    <property type="match status" value="1"/>
</dbReference>
<evidence type="ECO:0000256" key="2">
    <source>
        <dbReference type="ARBA" id="ARBA00022898"/>
    </source>
</evidence>
<dbReference type="Proteomes" id="UP000249254">
    <property type="component" value="Unassembled WGS sequence"/>
</dbReference>
<dbReference type="CDD" id="cd07377">
    <property type="entry name" value="WHTH_GntR"/>
    <property type="match status" value="1"/>
</dbReference>
<evidence type="ECO:0000313" key="8">
    <source>
        <dbReference type="Proteomes" id="UP000249254"/>
    </source>
</evidence>
<keyword evidence="8" id="KW-1185">Reference proteome</keyword>
<dbReference type="OrthoDB" id="9808770at2"/>
<organism evidence="7 8">
    <name type="scientific">Phenylobacterium soli</name>
    <dbReference type="NCBI Taxonomy" id="2170551"/>
    <lineage>
        <taxon>Bacteria</taxon>
        <taxon>Pseudomonadati</taxon>
        <taxon>Pseudomonadota</taxon>
        <taxon>Alphaproteobacteria</taxon>
        <taxon>Caulobacterales</taxon>
        <taxon>Caulobacteraceae</taxon>
        <taxon>Phenylobacterium</taxon>
    </lineage>
</organism>
<feature type="domain" description="HTH gntR-type" evidence="6">
    <location>
        <begin position="20"/>
        <end position="88"/>
    </location>
</feature>
<dbReference type="SUPFAM" id="SSF46785">
    <property type="entry name" value="Winged helix' DNA-binding domain"/>
    <property type="match status" value="1"/>
</dbReference>
<dbReference type="InterPro" id="IPR000524">
    <property type="entry name" value="Tscrpt_reg_HTH_GntR"/>
</dbReference>
<dbReference type="PANTHER" id="PTHR46577:SF1">
    <property type="entry name" value="HTH-TYPE TRANSCRIPTIONAL REGULATORY PROTEIN GABR"/>
    <property type="match status" value="1"/>
</dbReference>
<dbReference type="CDD" id="cd00609">
    <property type="entry name" value="AAT_like"/>
    <property type="match status" value="1"/>
</dbReference>
<proteinExistence type="inferred from homology"/>
<evidence type="ECO:0000256" key="1">
    <source>
        <dbReference type="ARBA" id="ARBA00005384"/>
    </source>
</evidence>
<keyword evidence="7" id="KW-0808">Transferase</keyword>
<dbReference type="Pfam" id="PF00155">
    <property type="entry name" value="Aminotran_1_2"/>
    <property type="match status" value="1"/>
</dbReference>
<keyword evidence="3" id="KW-0805">Transcription regulation</keyword>
<dbReference type="EMBL" id="QFYQ01000001">
    <property type="protein sequence ID" value="RAK53682.1"/>
    <property type="molecule type" value="Genomic_DNA"/>
</dbReference>
<dbReference type="Pfam" id="PF00392">
    <property type="entry name" value="GntR"/>
    <property type="match status" value="1"/>
</dbReference>
<dbReference type="InterPro" id="IPR004839">
    <property type="entry name" value="Aminotransferase_I/II_large"/>
</dbReference>
<keyword evidence="5" id="KW-0804">Transcription</keyword>
<dbReference type="PROSITE" id="PS50949">
    <property type="entry name" value="HTH_GNTR"/>
    <property type="match status" value="1"/>
</dbReference>
<dbReference type="SMART" id="SM00345">
    <property type="entry name" value="HTH_GNTR"/>
    <property type="match status" value="1"/>
</dbReference>
<dbReference type="GO" id="GO:0030170">
    <property type="term" value="F:pyridoxal phosphate binding"/>
    <property type="evidence" value="ECO:0007669"/>
    <property type="project" value="InterPro"/>
</dbReference>
<evidence type="ECO:0000256" key="3">
    <source>
        <dbReference type="ARBA" id="ARBA00023015"/>
    </source>
</evidence>
<dbReference type="InterPro" id="IPR015424">
    <property type="entry name" value="PyrdxlP-dep_Trfase"/>
</dbReference>
<gene>
    <name evidence="7" type="ORF">DJ017_03640</name>
</gene>
<dbReference type="AlphaFoldDB" id="A0A328AG00"/>
<accession>A0A328AG00</accession>
<dbReference type="InterPro" id="IPR015421">
    <property type="entry name" value="PyrdxlP-dep_Trfase_major"/>
</dbReference>
<dbReference type="InterPro" id="IPR051446">
    <property type="entry name" value="HTH_trans_reg/aminotransferase"/>
</dbReference>
<dbReference type="Gene3D" id="1.10.10.10">
    <property type="entry name" value="Winged helix-like DNA-binding domain superfamily/Winged helix DNA-binding domain"/>
    <property type="match status" value="1"/>
</dbReference>
<dbReference type="GO" id="GO:0003677">
    <property type="term" value="F:DNA binding"/>
    <property type="evidence" value="ECO:0007669"/>
    <property type="project" value="UniProtKB-KW"/>
</dbReference>
<dbReference type="InterPro" id="IPR036388">
    <property type="entry name" value="WH-like_DNA-bd_sf"/>
</dbReference>
<dbReference type="GO" id="GO:0008483">
    <property type="term" value="F:transaminase activity"/>
    <property type="evidence" value="ECO:0007669"/>
    <property type="project" value="UniProtKB-KW"/>
</dbReference>
<keyword evidence="7" id="KW-0032">Aminotransferase</keyword>
<dbReference type="PRINTS" id="PR00035">
    <property type="entry name" value="HTHGNTR"/>
</dbReference>
<evidence type="ECO:0000256" key="4">
    <source>
        <dbReference type="ARBA" id="ARBA00023125"/>
    </source>
</evidence>
<sequence length="492" mass="52984">MMQQTSWADLYAWRPPQAGEPVIRQVYDQVREAIHAGALLPGGRLPSSRGLAEHLGVARASVVAAYDLLQAEGYIEGRRGSGAFVAGDLSGVLEVRRPAAEPEPAATPEPPPRVRELAELTLPAGAREPQLFTNGRTLMDARAQDAWSRATRKALRCLDPIHFGYTEPAGMAELRAVIADYLRAARGVVCEPDQVVLTAGAQHAADLAARILLEPGAPVWVEDPCYEPTWRALTAVGARLHPIPVDRAGLDVAAGVAIAPDARMAFITPSTQYPLGVTLSMARRLELIAWARAAGAWIVEDDYASEFRYSGPPLASLQGLDGGERVIYVGTFNKSLFPGLRLGYLVAPKPLAAAFATARGLVDRQPPTISQAIVLEFMQSGDFAAHVRRRRLAYRDQRDALVAALEGELADLLEVDVPDQGMHLMAFLQDGRSDVAVQAAAAQRGLVVRPISRLYHDAPPRSGLMLGFTGFPAQAMLPGVGRLARVLRETTC</sequence>
<dbReference type="Gene3D" id="3.40.640.10">
    <property type="entry name" value="Type I PLP-dependent aspartate aminotransferase-like (Major domain)"/>
    <property type="match status" value="1"/>
</dbReference>